<proteinExistence type="inferred from homology"/>
<evidence type="ECO:0000256" key="8">
    <source>
        <dbReference type="ARBA" id="ARBA00022960"/>
    </source>
</evidence>
<feature type="compositionally biased region" description="Basic residues" evidence="14">
    <location>
        <begin position="14"/>
        <end position="23"/>
    </location>
</feature>
<dbReference type="AlphaFoldDB" id="A0A1D7QV05"/>
<dbReference type="Pfam" id="PF00905">
    <property type="entry name" value="Transpeptidase"/>
    <property type="match status" value="1"/>
</dbReference>
<dbReference type="InterPro" id="IPR013783">
    <property type="entry name" value="Ig-like_fold"/>
</dbReference>
<dbReference type="NCBIfam" id="TIGR02074">
    <property type="entry name" value="PBP_1a_fam"/>
    <property type="match status" value="1"/>
</dbReference>
<comment type="similarity">
    <text evidence="2">In the N-terminal section; belongs to the glycosyltransferase 51 family.</text>
</comment>
<dbReference type="SUPFAM" id="SSF49265">
    <property type="entry name" value="Fibronectin type III"/>
    <property type="match status" value="1"/>
</dbReference>
<feature type="compositionally biased region" description="Low complexity" evidence="14">
    <location>
        <begin position="810"/>
        <end position="845"/>
    </location>
</feature>
<dbReference type="InterPro" id="IPR036116">
    <property type="entry name" value="FN3_sf"/>
</dbReference>
<dbReference type="RefSeq" id="WP_069364884.1">
    <property type="nucleotide sequence ID" value="NZ_CP012502.1"/>
</dbReference>
<evidence type="ECO:0000256" key="1">
    <source>
        <dbReference type="ARBA" id="ARBA00007090"/>
    </source>
</evidence>
<keyword evidence="3" id="KW-0121">Carboxypeptidase</keyword>
<dbReference type="SUPFAM" id="SSF53955">
    <property type="entry name" value="Lysozyme-like"/>
    <property type="match status" value="1"/>
</dbReference>
<dbReference type="EMBL" id="CP012502">
    <property type="protein sequence ID" value="AOM82844.1"/>
    <property type="molecule type" value="Genomic_DNA"/>
</dbReference>
<dbReference type="GO" id="GO:0008360">
    <property type="term" value="P:regulation of cell shape"/>
    <property type="evidence" value="ECO:0007669"/>
    <property type="project" value="UniProtKB-KW"/>
</dbReference>
<dbReference type="Gene3D" id="1.10.3810.10">
    <property type="entry name" value="Biosynthetic peptidoglycan transglycosylase-like"/>
    <property type="match status" value="1"/>
</dbReference>
<protein>
    <submittedName>
        <fullName evidence="17">Multimodular transpeptidase-transglycosylase / Penicillin-binding protein 1A/1B (PBP1)</fullName>
        <ecNumber evidence="17">2.4.1.129</ecNumber>
        <ecNumber evidence="17">3.4.-.-</ecNumber>
    </submittedName>
</protein>
<dbReference type="InterPro" id="IPR023346">
    <property type="entry name" value="Lysozyme-like_dom_sf"/>
</dbReference>
<dbReference type="GO" id="GO:0008955">
    <property type="term" value="F:peptidoglycan glycosyltransferase activity"/>
    <property type="evidence" value="ECO:0007669"/>
    <property type="project" value="UniProtKB-EC"/>
</dbReference>
<evidence type="ECO:0000256" key="7">
    <source>
        <dbReference type="ARBA" id="ARBA00022801"/>
    </source>
</evidence>
<evidence type="ECO:0000256" key="3">
    <source>
        <dbReference type="ARBA" id="ARBA00022645"/>
    </source>
</evidence>
<feature type="domain" description="Fibronectin type-III" evidence="16">
    <location>
        <begin position="701"/>
        <end position="793"/>
    </location>
</feature>
<feature type="compositionally biased region" description="Acidic residues" evidence="14">
    <location>
        <begin position="792"/>
        <end position="809"/>
    </location>
</feature>
<name>A0A1D7QV05_9BACI</name>
<evidence type="ECO:0000313" key="18">
    <source>
        <dbReference type="Proteomes" id="UP000094463"/>
    </source>
</evidence>
<dbReference type="InterPro" id="IPR003961">
    <property type="entry name" value="FN3_dom"/>
</dbReference>
<comment type="catalytic activity">
    <reaction evidence="13">
        <text>[GlcNAc-(1-&gt;4)-Mur2Ac(oyl-L-Ala-gamma-D-Glu-L-Lys-D-Ala-D-Ala)](n)-di-trans,octa-cis-undecaprenyl diphosphate + beta-D-GlcNAc-(1-&gt;4)-Mur2Ac(oyl-L-Ala-gamma-D-Glu-L-Lys-D-Ala-D-Ala)-di-trans,octa-cis-undecaprenyl diphosphate = [GlcNAc-(1-&gt;4)-Mur2Ac(oyl-L-Ala-gamma-D-Glu-L-Lys-D-Ala-D-Ala)](n+1)-di-trans,octa-cis-undecaprenyl diphosphate + di-trans,octa-cis-undecaprenyl diphosphate + H(+)</text>
        <dbReference type="Rhea" id="RHEA:23708"/>
        <dbReference type="Rhea" id="RHEA-COMP:9602"/>
        <dbReference type="Rhea" id="RHEA-COMP:9603"/>
        <dbReference type="ChEBI" id="CHEBI:15378"/>
        <dbReference type="ChEBI" id="CHEBI:58405"/>
        <dbReference type="ChEBI" id="CHEBI:60033"/>
        <dbReference type="ChEBI" id="CHEBI:78435"/>
        <dbReference type="EC" id="2.4.99.28"/>
    </reaction>
</comment>
<dbReference type="Pfam" id="PF00912">
    <property type="entry name" value="Transgly"/>
    <property type="match status" value="1"/>
</dbReference>
<dbReference type="SUPFAM" id="SSF56601">
    <property type="entry name" value="beta-lactamase/transpeptidase-like"/>
    <property type="match status" value="1"/>
</dbReference>
<dbReference type="InterPro" id="IPR036950">
    <property type="entry name" value="PBP_transglycosylase"/>
</dbReference>
<evidence type="ECO:0000256" key="11">
    <source>
        <dbReference type="ARBA" id="ARBA00023316"/>
    </source>
</evidence>
<dbReference type="STRING" id="632773.BBEV_1481"/>
<keyword evidence="18" id="KW-1185">Reference proteome</keyword>
<feature type="compositionally biased region" description="Acidic residues" evidence="14">
    <location>
        <begin position="846"/>
        <end position="860"/>
    </location>
</feature>
<keyword evidence="6 17" id="KW-0808">Transferase</keyword>
<keyword evidence="9" id="KW-0573">Peptidoglycan synthesis</keyword>
<evidence type="ECO:0000256" key="13">
    <source>
        <dbReference type="ARBA" id="ARBA00049902"/>
    </source>
</evidence>
<dbReference type="PANTHER" id="PTHR32282">
    <property type="entry name" value="BINDING PROTEIN TRANSPEPTIDASE, PUTATIVE-RELATED"/>
    <property type="match status" value="1"/>
</dbReference>
<keyword evidence="11" id="KW-0961">Cell wall biogenesis/degradation</keyword>
<keyword evidence="10" id="KW-0511">Multifunctional enzyme</keyword>
<evidence type="ECO:0000256" key="4">
    <source>
        <dbReference type="ARBA" id="ARBA00022670"/>
    </source>
</evidence>
<keyword evidence="7 17" id="KW-0378">Hydrolase</keyword>
<evidence type="ECO:0000256" key="5">
    <source>
        <dbReference type="ARBA" id="ARBA00022676"/>
    </source>
</evidence>
<dbReference type="Gene3D" id="3.40.710.10">
    <property type="entry name" value="DD-peptidase/beta-lactamase superfamily"/>
    <property type="match status" value="1"/>
</dbReference>
<keyword evidence="8" id="KW-0133">Cell shape</keyword>
<feature type="transmembrane region" description="Helical" evidence="15">
    <location>
        <begin position="33"/>
        <end position="56"/>
    </location>
</feature>
<dbReference type="GO" id="GO:0008658">
    <property type="term" value="F:penicillin binding"/>
    <property type="evidence" value="ECO:0007669"/>
    <property type="project" value="InterPro"/>
</dbReference>
<dbReference type="GO" id="GO:0030288">
    <property type="term" value="C:outer membrane-bounded periplasmic space"/>
    <property type="evidence" value="ECO:0007669"/>
    <property type="project" value="TreeGrafter"/>
</dbReference>
<organism evidence="17 18">
    <name type="scientific">Salisediminibacterium beveridgei</name>
    <dbReference type="NCBI Taxonomy" id="632773"/>
    <lineage>
        <taxon>Bacteria</taxon>
        <taxon>Bacillati</taxon>
        <taxon>Bacillota</taxon>
        <taxon>Bacilli</taxon>
        <taxon>Bacillales</taxon>
        <taxon>Bacillaceae</taxon>
        <taxon>Salisediminibacterium</taxon>
    </lineage>
</organism>
<gene>
    <name evidence="17" type="primary">ponA</name>
    <name evidence="17" type="ORF">BBEV_1481</name>
</gene>
<dbReference type="PANTHER" id="PTHR32282:SF29">
    <property type="entry name" value="PENICILLIN-BINDING PROTEIN 1A"/>
    <property type="match status" value="1"/>
</dbReference>
<dbReference type="FunFam" id="1.10.3810.10:FF:000001">
    <property type="entry name" value="Penicillin-binding protein 1A"/>
    <property type="match status" value="1"/>
</dbReference>
<dbReference type="PROSITE" id="PS50853">
    <property type="entry name" value="FN3"/>
    <property type="match status" value="1"/>
</dbReference>
<comment type="catalytic activity">
    <reaction evidence="12">
        <text>Preferential cleavage: (Ac)2-L-Lys-D-Ala-|-D-Ala. Also transpeptidation of peptidyl-alanyl moieties that are N-acyl substituents of D-alanine.</text>
        <dbReference type="EC" id="3.4.16.4"/>
    </reaction>
</comment>
<evidence type="ECO:0000313" key="17">
    <source>
        <dbReference type="EMBL" id="AOM82844.1"/>
    </source>
</evidence>
<dbReference type="Proteomes" id="UP000094463">
    <property type="component" value="Chromosome"/>
</dbReference>
<keyword evidence="15" id="KW-0812">Transmembrane</keyword>
<dbReference type="InterPro" id="IPR050396">
    <property type="entry name" value="Glycosyltr_51/Transpeptidase"/>
</dbReference>
<evidence type="ECO:0000256" key="2">
    <source>
        <dbReference type="ARBA" id="ARBA00007739"/>
    </source>
</evidence>
<dbReference type="OrthoDB" id="9766909at2"/>
<dbReference type="EC" id="3.4.-.-" evidence="17"/>
<evidence type="ECO:0000259" key="16">
    <source>
        <dbReference type="PROSITE" id="PS50853"/>
    </source>
</evidence>
<keyword evidence="15" id="KW-0472">Membrane</keyword>
<evidence type="ECO:0000256" key="10">
    <source>
        <dbReference type="ARBA" id="ARBA00023268"/>
    </source>
</evidence>
<reference evidence="17 18" key="1">
    <citation type="submission" date="2015-08" db="EMBL/GenBank/DDBJ databases">
        <title>The complete genome sequence of Bacillus beveridgei MLTeJB.</title>
        <authorList>
            <person name="Hanson T.E."/>
            <person name="Mesa C."/>
            <person name="Basesman S.M."/>
            <person name="Oremland R.S."/>
        </authorList>
    </citation>
    <scope>NUCLEOTIDE SEQUENCE [LARGE SCALE GENOMIC DNA]</scope>
    <source>
        <strain evidence="17 18">MLTeJB</strain>
    </source>
</reference>
<evidence type="ECO:0000256" key="12">
    <source>
        <dbReference type="ARBA" id="ARBA00034000"/>
    </source>
</evidence>
<evidence type="ECO:0000256" key="14">
    <source>
        <dbReference type="SAM" id="MobiDB-lite"/>
    </source>
</evidence>
<dbReference type="GO" id="GO:0009252">
    <property type="term" value="P:peptidoglycan biosynthetic process"/>
    <property type="evidence" value="ECO:0007669"/>
    <property type="project" value="UniProtKB-KW"/>
</dbReference>
<dbReference type="PATRIC" id="fig|632773.3.peg.1557"/>
<dbReference type="CDD" id="cd00063">
    <property type="entry name" value="FN3"/>
    <property type="match status" value="1"/>
</dbReference>
<dbReference type="InterPro" id="IPR012338">
    <property type="entry name" value="Beta-lactam/transpept-like"/>
</dbReference>
<evidence type="ECO:0000256" key="6">
    <source>
        <dbReference type="ARBA" id="ARBA00022679"/>
    </source>
</evidence>
<keyword evidence="5 17" id="KW-0328">Glycosyltransferase</keyword>
<sequence length="875" mass="97755">MTDERYSRQDRKKQSQKNSGKIKKNRKGIWKKVMIALSVFMVVLLIAGAISVFAIMRDAPEIDRDQLVIGQNPTIVDVNGEEVETSLQGSEDREYVSLDEIPPMVREAFIAVEDVRFYDHFGVDLRRIGGAVLANISDGFGAEGASTITQQLVKNLYLDFDKSITRKLQEQYMAVQLERQFTKDQILEMYLNAIYFGDGKYGVATAADHFYSKNLDELTINEAALLAGIPQRPTAHNPIVNPETSENRRNTVINRMFSAGFISEEEAEQARNISVEESLNVNTSSSDNGYRYQAYIDQVVKEVENIDGIESSDIYTSGMTIHTNLNTNIQQYVEDVMNDSSNFNDDIMQGGLTILDTKSSQVYAIGGKRGGSTGMRELSFANEPKQLGSTAKPIYAYGPGIEYEQWSTWHQFDDSPHEYSDGGGSFSNFDSQFLGNITMREALYKSQNIPAVKAIQDIGTDRSQSFAEGLGIESEYVTESYALGTNDVSTYDAAAAYAAFGNGGDYTEPYTVRKVEFTDGQEIDLTPDTSQAMEDYTAYMVTDMLKDVLTRGTATDGLADVSGVPIAGKTGSQGIDSDTREQINIPSEARGIKDSWFIGYSTELTAAVWTGYDRISDPDIDWININYHYSRTIFGQVMRQAHEGLSPSDFNRPDSVVRVGVEKSTGLLPSEFTPDSEIIQELFVRGTEPTDESEEFFEVEPVSGLTAEYIEDEDLIFTEWQYPEELIDDVSFRLEVQEPGEDDFREIDTMKDLQYQLSGPEPGETYAIRVTALSDEFDDIESEPQSVQVTIPEEEPEEDEEEDEEENGENENNNGNNDNENNNENNNGNNNNGNQPNNNQGNNQNNEEENDSDEENETVETSESNNEAAEEADNN</sequence>
<evidence type="ECO:0000256" key="9">
    <source>
        <dbReference type="ARBA" id="ARBA00022984"/>
    </source>
</evidence>
<evidence type="ECO:0000256" key="15">
    <source>
        <dbReference type="SAM" id="Phobius"/>
    </source>
</evidence>
<keyword evidence="15" id="KW-1133">Transmembrane helix</keyword>
<keyword evidence="4" id="KW-0645">Protease</keyword>
<dbReference type="EC" id="2.4.1.129" evidence="17"/>
<feature type="compositionally biased region" description="Basic and acidic residues" evidence="14">
    <location>
        <begin position="1"/>
        <end position="13"/>
    </location>
</feature>
<dbReference type="InterPro" id="IPR001264">
    <property type="entry name" value="Glyco_trans_51"/>
</dbReference>
<feature type="region of interest" description="Disordered" evidence="14">
    <location>
        <begin position="776"/>
        <end position="875"/>
    </location>
</feature>
<comment type="similarity">
    <text evidence="1">In the C-terminal section; belongs to the transpeptidase family.</text>
</comment>
<dbReference type="InterPro" id="IPR001460">
    <property type="entry name" value="PCN-bd_Tpept"/>
</dbReference>
<dbReference type="KEGG" id="bbev:BBEV_1481"/>
<dbReference type="GO" id="GO:0006508">
    <property type="term" value="P:proteolysis"/>
    <property type="evidence" value="ECO:0007669"/>
    <property type="project" value="UniProtKB-KW"/>
</dbReference>
<feature type="region of interest" description="Disordered" evidence="14">
    <location>
        <begin position="1"/>
        <end position="23"/>
    </location>
</feature>
<dbReference type="GO" id="GO:0009002">
    <property type="term" value="F:serine-type D-Ala-D-Ala carboxypeptidase activity"/>
    <property type="evidence" value="ECO:0007669"/>
    <property type="project" value="UniProtKB-EC"/>
</dbReference>
<dbReference type="GO" id="GO:0071555">
    <property type="term" value="P:cell wall organization"/>
    <property type="evidence" value="ECO:0007669"/>
    <property type="project" value="UniProtKB-KW"/>
</dbReference>
<dbReference type="Gene3D" id="2.60.40.10">
    <property type="entry name" value="Immunoglobulins"/>
    <property type="match status" value="1"/>
</dbReference>
<accession>A0A1D7QV05</accession>